<evidence type="ECO:0008006" key="5">
    <source>
        <dbReference type="Google" id="ProtNLM"/>
    </source>
</evidence>
<dbReference type="Proteomes" id="UP000078561">
    <property type="component" value="Unassembled WGS sequence"/>
</dbReference>
<dbReference type="OrthoDB" id="431202at2759"/>
<feature type="transmembrane region" description="Helical" evidence="2">
    <location>
        <begin position="199"/>
        <end position="220"/>
    </location>
</feature>
<dbReference type="AlphaFoldDB" id="A0A163M390"/>
<keyword evidence="2" id="KW-0472">Membrane</keyword>
<dbReference type="PANTHER" id="PTHR31735">
    <property type="entry name" value="VACUOLAR MEMBRANE PROTEIN YPL162C"/>
    <property type="match status" value="1"/>
</dbReference>
<feature type="region of interest" description="Disordered" evidence="1">
    <location>
        <begin position="323"/>
        <end position="355"/>
    </location>
</feature>
<accession>A0A163M390</accession>
<dbReference type="InParanoid" id="A0A163M390"/>
<keyword evidence="2" id="KW-0812">Transmembrane</keyword>
<feature type="transmembrane region" description="Helical" evidence="2">
    <location>
        <begin position="68"/>
        <end position="88"/>
    </location>
</feature>
<evidence type="ECO:0000313" key="3">
    <source>
        <dbReference type="EMBL" id="SAM00859.1"/>
    </source>
</evidence>
<feature type="region of interest" description="Disordered" evidence="1">
    <location>
        <begin position="251"/>
        <end position="274"/>
    </location>
</feature>
<keyword evidence="4" id="KW-1185">Reference proteome</keyword>
<dbReference type="EMBL" id="LT553433">
    <property type="protein sequence ID" value="SAM00859.1"/>
    <property type="molecule type" value="Genomic_DNA"/>
</dbReference>
<evidence type="ECO:0000313" key="4">
    <source>
        <dbReference type="Proteomes" id="UP000078561"/>
    </source>
</evidence>
<dbReference type="STRING" id="4829.A0A163M390"/>
<feature type="transmembrane region" description="Helical" evidence="2">
    <location>
        <begin position="29"/>
        <end position="47"/>
    </location>
</feature>
<feature type="compositionally biased region" description="Polar residues" evidence="1">
    <location>
        <begin position="323"/>
        <end position="343"/>
    </location>
</feature>
<feature type="transmembrane region" description="Helical" evidence="2">
    <location>
        <begin position="100"/>
        <end position="121"/>
    </location>
</feature>
<protein>
    <recommendedName>
        <fullName evidence="5">Vacuolar membrane protein</fullName>
    </recommendedName>
</protein>
<evidence type="ECO:0000256" key="1">
    <source>
        <dbReference type="SAM" id="MobiDB-lite"/>
    </source>
</evidence>
<evidence type="ECO:0000256" key="2">
    <source>
        <dbReference type="SAM" id="Phobius"/>
    </source>
</evidence>
<feature type="compositionally biased region" description="Polar residues" evidence="1">
    <location>
        <begin position="262"/>
        <end position="274"/>
    </location>
</feature>
<dbReference type="PANTHER" id="PTHR31735:SF1">
    <property type="entry name" value="VACUOLAR MEMBRANE PROTEIN YPL162C"/>
    <property type="match status" value="1"/>
</dbReference>
<proteinExistence type="predicted"/>
<dbReference type="InterPro" id="IPR022127">
    <property type="entry name" value="STIMATE/YPL162C"/>
</dbReference>
<name>A0A163M390_ABSGL</name>
<dbReference type="Pfam" id="PF12400">
    <property type="entry name" value="STIMATE"/>
    <property type="match status" value="1"/>
</dbReference>
<feature type="transmembrane region" description="Helical" evidence="2">
    <location>
        <begin position="158"/>
        <end position="179"/>
    </location>
</feature>
<dbReference type="GO" id="GO:0016020">
    <property type="term" value="C:membrane"/>
    <property type="evidence" value="ECO:0007669"/>
    <property type="project" value="TreeGrafter"/>
</dbReference>
<organism evidence="3">
    <name type="scientific">Absidia glauca</name>
    <name type="common">Pin mould</name>
    <dbReference type="NCBI Taxonomy" id="4829"/>
    <lineage>
        <taxon>Eukaryota</taxon>
        <taxon>Fungi</taxon>
        <taxon>Fungi incertae sedis</taxon>
        <taxon>Mucoromycota</taxon>
        <taxon>Mucoromycotina</taxon>
        <taxon>Mucoromycetes</taxon>
        <taxon>Mucorales</taxon>
        <taxon>Cunninghamellaceae</taxon>
        <taxon>Absidia</taxon>
    </lineage>
</organism>
<reference evidence="3" key="1">
    <citation type="submission" date="2016-04" db="EMBL/GenBank/DDBJ databases">
        <authorList>
            <person name="Evans L.H."/>
            <person name="Alamgir A."/>
            <person name="Owens N."/>
            <person name="Weber N.D."/>
            <person name="Virtaneva K."/>
            <person name="Barbian K."/>
            <person name="Babar A."/>
            <person name="Rosenke K."/>
        </authorList>
    </citation>
    <scope>NUCLEOTIDE SEQUENCE [LARGE SCALE GENOMIC DNA]</scope>
    <source>
        <strain evidence="3">CBS 101.48</strain>
    </source>
</reference>
<keyword evidence="2" id="KW-1133">Transmembrane helix</keyword>
<sequence length="355" mass="40606">MYSPLLVTRDPGQDDGGGDPGGCKLMDSFGIFIQLCLAAAAFSTLLIKRQREQPRRPIRTWSLDVSKQLFGGIVIHTLNVVAAYFFGVKPEQGQQSNPCVWYFLNILVDCTIGVAILWIILRGFRYLTDFVFQWAGFQSGVYGDPPLLQQIKPWLKQLSIYTLSLLIMKTLVVLLFHLCPWLEDFGFWVLGWTAGNYKLQVAFVMLIFPLVMNIIQFWIIDTIVKHKDITQIRLHHRDDDEEDVENLLDSMEGQGHDYPHHQQLQQQSNPTNEARLSPILSRQSKQNTMDDQLPLLSDHLHQRDSFDLDKENAMEIRQALDEQTQFTSNSISSPGTNPTNNNAYELGSPKARRND</sequence>
<gene>
    <name evidence="3" type="primary">ABSGL_06585.1 scaffold 8461</name>
</gene>